<evidence type="ECO:0000256" key="1">
    <source>
        <dbReference type="SAM" id="Coils"/>
    </source>
</evidence>
<keyword evidence="1" id="KW-0175">Coiled coil</keyword>
<protein>
    <recommendedName>
        <fullName evidence="3">DUF5320 domain-containing protein</fullName>
    </recommendedName>
</protein>
<reference evidence="2" key="1">
    <citation type="journal article" date="2020" name="mSystems">
        <title>Genome- and Community-Level Interaction Insights into Carbon Utilization and Element Cycling Functions of Hydrothermarchaeota in Hydrothermal Sediment.</title>
        <authorList>
            <person name="Zhou Z."/>
            <person name="Liu Y."/>
            <person name="Xu W."/>
            <person name="Pan J."/>
            <person name="Luo Z.H."/>
            <person name="Li M."/>
        </authorList>
    </citation>
    <scope>NUCLEOTIDE SEQUENCE [LARGE SCALE GENOMIC DNA]</scope>
    <source>
        <strain evidence="2">HyVt-96</strain>
    </source>
</reference>
<name>A0A7V5LUE0_UNCW3</name>
<proteinExistence type="predicted"/>
<comment type="caution">
    <text evidence="2">The sequence shown here is derived from an EMBL/GenBank/DDBJ whole genome shotgun (WGS) entry which is preliminary data.</text>
</comment>
<accession>A0A7V5LUE0</accession>
<sequence>MFWGFGRGFGWGRGFGFGRGFWFGRGFGWGARLGYCPWTGLPRGWRWWYPYSTYGYYGYPYTATAGFPYTTTPYAGGVTDVNILKAQADALEAELKRIGDLINEIEKKGK</sequence>
<feature type="coiled-coil region" evidence="1">
    <location>
        <begin position="81"/>
        <end position="108"/>
    </location>
</feature>
<evidence type="ECO:0000313" key="2">
    <source>
        <dbReference type="EMBL" id="HHF52933.1"/>
    </source>
</evidence>
<dbReference type="Proteomes" id="UP000886050">
    <property type="component" value="Unassembled WGS sequence"/>
</dbReference>
<evidence type="ECO:0008006" key="3">
    <source>
        <dbReference type="Google" id="ProtNLM"/>
    </source>
</evidence>
<dbReference type="AlphaFoldDB" id="A0A7V5LUE0"/>
<organism evidence="2">
    <name type="scientific">candidate division WOR-3 bacterium</name>
    <dbReference type="NCBI Taxonomy" id="2052148"/>
    <lineage>
        <taxon>Bacteria</taxon>
        <taxon>Bacteria division WOR-3</taxon>
    </lineage>
</organism>
<gene>
    <name evidence="2" type="ORF">ENL43_01035</name>
</gene>
<dbReference type="EMBL" id="DRTX01000063">
    <property type="protein sequence ID" value="HHF52933.1"/>
    <property type="molecule type" value="Genomic_DNA"/>
</dbReference>